<evidence type="ECO:0000313" key="2">
    <source>
        <dbReference type="Proteomes" id="UP001056120"/>
    </source>
</evidence>
<reference evidence="2" key="1">
    <citation type="journal article" date="2022" name="Mol. Ecol. Resour.">
        <title>The genomes of chicory, endive, great burdock and yacon provide insights into Asteraceae palaeo-polyploidization history and plant inulin production.</title>
        <authorList>
            <person name="Fan W."/>
            <person name="Wang S."/>
            <person name="Wang H."/>
            <person name="Wang A."/>
            <person name="Jiang F."/>
            <person name="Liu H."/>
            <person name="Zhao H."/>
            <person name="Xu D."/>
            <person name="Zhang Y."/>
        </authorList>
    </citation>
    <scope>NUCLEOTIDE SEQUENCE [LARGE SCALE GENOMIC DNA]</scope>
    <source>
        <strain evidence="2">cv. Yunnan</strain>
    </source>
</reference>
<reference evidence="1 2" key="2">
    <citation type="journal article" date="2022" name="Mol. Ecol. Resour.">
        <title>The genomes of chicory, endive, great burdock and yacon provide insights into Asteraceae paleo-polyploidization history and plant inulin production.</title>
        <authorList>
            <person name="Fan W."/>
            <person name="Wang S."/>
            <person name="Wang H."/>
            <person name="Wang A."/>
            <person name="Jiang F."/>
            <person name="Liu H."/>
            <person name="Zhao H."/>
            <person name="Xu D."/>
            <person name="Zhang Y."/>
        </authorList>
    </citation>
    <scope>NUCLEOTIDE SEQUENCE [LARGE SCALE GENOMIC DNA]</scope>
    <source>
        <strain evidence="2">cv. Yunnan</strain>
        <tissue evidence="1">Leaves</tissue>
    </source>
</reference>
<accession>A0ACB9CBL3</accession>
<dbReference type="EMBL" id="CM042038">
    <property type="protein sequence ID" value="KAI3731647.1"/>
    <property type="molecule type" value="Genomic_DNA"/>
</dbReference>
<gene>
    <name evidence="1" type="ORF">L1987_62836</name>
</gene>
<organism evidence="1 2">
    <name type="scientific">Smallanthus sonchifolius</name>
    <dbReference type="NCBI Taxonomy" id="185202"/>
    <lineage>
        <taxon>Eukaryota</taxon>
        <taxon>Viridiplantae</taxon>
        <taxon>Streptophyta</taxon>
        <taxon>Embryophyta</taxon>
        <taxon>Tracheophyta</taxon>
        <taxon>Spermatophyta</taxon>
        <taxon>Magnoliopsida</taxon>
        <taxon>eudicotyledons</taxon>
        <taxon>Gunneridae</taxon>
        <taxon>Pentapetalae</taxon>
        <taxon>asterids</taxon>
        <taxon>campanulids</taxon>
        <taxon>Asterales</taxon>
        <taxon>Asteraceae</taxon>
        <taxon>Asteroideae</taxon>
        <taxon>Heliantheae alliance</taxon>
        <taxon>Millerieae</taxon>
        <taxon>Smallanthus</taxon>
    </lineage>
</organism>
<dbReference type="Proteomes" id="UP001056120">
    <property type="component" value="Linkage Group LG21"/>
</dbReference>
<proteinExistence type="predicted"/>
<sequence length="349" mass="38684">MKESPGRYINPFLSDEENDKLNFTTNLDDEKFEKSLEPSISESFQKPKEVYIDKNVTECQLPEMITCYEESGFNVVKDICVDEGLSHGEIIKCDKEHHELLCNPITVNGDKHDDMSKDDLDSQLISTPLNQDYYKNTSLFSVTEDDNVPSNSGSDNIKVFVESNIDPDNSMQNGEEKLDSSSDSLNNSIRVLEPTDNGVNDVDQQLSEAQQIDIPNEIKMEENNTTSDSENVEPATTSGPHEPPLSIQSIPNHHDMASSNITVAARGGGESSFSMAGPISGLITYSGPITASGSISHRSDGSNSSVRSFTFPILQNEWNSSPVRMAKMDTKQSRKHRGWRQAVVCCCRF</sequence>
<evidence type="ECO:0000313" key="1">
    <source>
        <dbReference type="EMBL" id="KAI3731647.1"/>
    </source>
</evidence>
<protein>
    <submittedName>
        <fullName evidence="1">Uncharacterized protein</fullName>
    </submittedName>
</protein>
<comment type="caution">
    <text evidence="1">The sequence shown here is derived from an EMBL/GenBank/DDBJ whole genome shotgun (WGS) entry which is preliminary data.</text>
</comment>
<keyword evidence="2" id="KW-1185">Reference proteome</keyword>
<name>A0ACB9CBL3_9ASTR</name>